<evidence type="ECO:0008006" key="3">
    <source>
        <dbReference type="Google" id="ProtNLM"/>
    </source>
</evidence>
<dbReference type="PANTHER" id="PTHR34297:SF2">
    <property type="entry name" value="ASP23_GLS24 FAMILY ENVELOPE STRESS RESPONSE PROTEIN"/>
    <property type="match status" value="1"/>
</dbReference>
<dbReference type="Pfam" id="PF03780">
    <property type="entry name" value="Asp23"/>
    <property type="match status" value="1"/>
</dbReference>
<dbReference type="AlphaFoldDB" id="A0A6J4UID2"/>
<reference evidence="2" key="1">
    <citation type="submission" date="2020-02" db="EMBL/GenBank/DDBJ databases">
        <authorList>
            <person name="Meier V. D."/>
        </authorList>
    </citation>
    <scope>NUCLEOTIDE SEQUENCE</scope>
    <source>
        <strain evidence="2">AVDCRST_MAG87</strain>
    </source>
</reference>
<dbReference type="PANTHER" id="PTHR34297">
    <property type="entry name" value="HYPOTHETICAL CYTOSOLIC PROTEIN-RELATED"/>
    <property type="match status" value="1"/>
</dbReference>
<name>A0A6J4UID2_9BACT</name>
<protein>
    <recommendedName>
        <fullName evidence="3">Alkaline shock protein 23</fullName>
    </recommendedName>
</protein>
<proteinExistence type="inferred from homology"/>
<organism evidence="2">
    <name type="scientific">uncultured Thermomicrobiales bacterium</name>
    <dbReference type="NCBI Taxonomy" id="1645740"/>
    <lineage>
        <taxon>Bacteria</taxon>
        <taxon>Pseudomonadati</taxon>
        <taxon>Thermomicrobiota</taxon>
        <taxon>Thermomicrobia</taxon>
        <taxon>Thermomicrobiales</taxon>
        <taxon>environmental samples</taxon>
    </lineage>
</organism>
<accession>A0A6J4UID2</accession>
<dbReference type="InterPro" id="IPR005531">
    <property type="entry name" value="Asp23"/>
</dbReference>
<gene>
    <name evidence="2" type="ORF">AVDCRST_MAG87-757</name>
</gene>
<comment type="similarity">
    <text evidence="1">Belongs to the asp23 family.</text>
</comment>
<dbReference type="EMBL" id="CADCWJ010000184">
    <property type="protein sequence ID" value="CAA9549624.1"/>
    <property type="molecule type" value="Genomic_DNA"/>
</dbReference>
<sequence length="127" mass="13425">MAVNSPGAAVPGGRVEVAESAIVTIVREAVIGSYGIVDLAPRSLGSSLVHRLGFGNETRGIEVSVNGTRVAIEVSVVVEYGLPIFTVASNVMQTVTFHVERTLGLDVEHVNVNVDGLHVTQPPRKNR</sequence>
<evidence type="ECO:0000256" key="1">
    <source>
        <dbReference type="ARBA" id="ARBA00005721"/>
    </source>
</evidence>
<evidence type="ECO:0000313" key="2">
    <source>
        <dbReference type="EMBL" id="CAA9549624.1"/>
    </source>
</evidence>